<sequence length="38" mass="4274">PKGRFAVCVGEAERKRFVVPLSFLKHPSFLSLLSQAEE</sequence>
<keyword evidence="2" id="KW-0217">Developmental protein</keyword>
<feature type="non-terminal residue" evidence="4">
    <location>
        <position position="38"/>
    </location>
</feature>
<protein>
    <submittedName>
        <fullName evidence="4">Uncharacterized protein</fullName>
    </submittedName>
</protein>
<dbReference type="GO" id="GO:0009733">
    <property type="term" value="P:response to auxin"/>
    <property type="evidence" value="ECO:0007669"/>
    <property type="project" value="InterPro"/>
</dbReference>
<evidence type="ECO:0000256" key="2">
    <source>
        <dbReference type="ARBA" id="ARBA00022473"/>
    </source>
</evidence>
<dbReference type="Proteomes" id="UP000593560">
    <property type="component" value="Unassembled WGS sequence"/>
</dbReference>
<gene>
    <name evidence="4" type="ORF">Gohar_015963</name>
</gene>
<dbReference type="AlphaFoldDB" id="A0A7J9G2K4"/>
<keyword evidence="5" id="KW-1185">Reference proteome</keyword>
<reference evidence="4 5" key="1">
    <citation type="journal article" date="2019" name="Genome Biol. Evol.">
        <title>Insights into the evolution of the New World diploid cottons (Gossypium, subgenus Houzingenia) based on genome sequencing.</title>
        <authorList>
            <person name="Grover C.E."/>
            <person name="Arick M.A. 2nd"/>
            <person name="Thrash A."/>
            <person name="Conover J.L."/>
            <person name="Sanders W.S."/>
            <person name="Peterson D.G."/>
            <person name="Frelichowski J.E."/>
            <person name="Scheffler J.A."/>
            <person name="Scheffler B.E."/>
            <person name="Wendel J.F."/>
        </authorList>
    </citation>
    <scope>NUCLEOTIDE SEQUENCE [LARGE SCALE GENOMIC DNA]</scope>
    <source>
        <strain evidence="4">0</strain>
        <tissue evidence="4">Leaf</tissue>
    </source>
</reference>
<feature type="non-terminal residue" evidence="4">
    <location>
        <position position="1"/>
    </location>
</feature>
<dbReference type="InterPro" id="IPR003676">
    <property type="entry name" value="SAUR_fam"/>
</dbReference>
<evidence type="ECO:0000313" key="5">
    <source>
        <dbReference type="Proteomes" id="UP000593560"/>
    </source>
</evidence>
<dbReference type="EMBL" id="JABFAD010000001">
    <property type="protein sequence ID" value="MBA0791384.1"/>
    <property type="molecule type" value="Genomic_DNA"/>
</dbReference>
<name>A0A7J9G2K4_9ROSI</name>
<evidence type="ECO:0000256" key="1">
    <source>
        <dbReference type="ARBA" id="ARBA00006974"/>
    </source>
</evidence>
<keyword evidence="3" id="KW-0341">Growth regulation</keyword>
<evidence type="ECO:0000256" key="3">
    <source>
        <dbReference type="ARBA" id="ARBA00022604"/>
    </source>
</evidence>
<dbReference type="PANTHER" id="PTHR31929">
    <property type="entry name" value="SAUR-LIKE AUXIN-RESPONSIVE PROTEIN FAMILY-RELATED"/>
    <property type="match status" value="1"/>
</dbReference>
<comment type="similarity">
    <text evidence="1">Belongs to the ARG7 family.</text>
</comment>
<proteinExistence type="inferred from homology"/>
<dbReference type="OrthoDB" id="10331935at2759"/>
<organism evidence="4 5">
    <name type="scientific">Gossypium harknessii</name>
    <dbReference type="NCBI Taxonomy" id="34285"/>
    <lineage>
        <taxon>Eukaryota</taxon>
        <taxon>Viridiplantae</taxon>
        <taxon>Streptophyta</taxon>
        <taxon>Embryophyta</taxon>
        <taxon>Tracheophyta</taxon>
        <taxon>Spermatophyta</taxon>
        <taxon>Magnoliopsida</taxon>
        <taxon>eudicotyledons</taxon>
        <taxon>Gunneridae</taxon>
        <taxon>Pentapetalae</taxon>
        <taxon>rosids</taxon>
        <taxon>malvids</taxon>
        <taxon>Malvales</taxon>
        <taxon>Malvaceae</taxon>
        <taxon>Malvoideae</taxon>
        <taxon>Gossypium</taxon>
    </lineage>
</organism>
<comment type="caution">
    <text evidence="4">The sequence shown here is derived from an EMBL/GenBank/DDBJ whole genome shotgun (WGS) entry which is preliminary data.</text>
</comment>
<accession>A0A7J9G2K4</accession>
<dbReference type="Pfam" id="PF02519">
    <property type="entry name" value="Auxin_inducible"/>
    <property type="match status" value="1"/>
</dbReference>
<evidence type="ECO:0000313" key="4">
    <source>
        <dbReference type="EMBL" id="MBA0791384.1"/>
    </source>
</evidence>